<protein>
    <submittedName>
        <fullName evidence="1">Uncharacterized protein</fullName>
    </submittedName>
</protein>
<reference evidence="1 2" key="1">
    <citation type="journal article" date="2019" name="Commun. Biol.">
        <title>The bagworm genome reveals a unique fibroin gene that provides high tensile strength.</title>
        <authorList>
            <person name="Kono N."/>
            <person name="Nakamura H."/>
            <person name="Ohtoshi R."/>
            <person name="Tomita M."/>
            <person name="Numata K."/>
            <person name="Arakawa K."/>
        </authorList>
    </citation>
    <scope>NUCLEOTIDE SEQUENCE [LARGE SCALE GENOMIC DNA]</scope>
</reference>
<organism evidence="1 2">
    <name type="scientific">Eumeta variegata</name>
    <name type="common">Bagworm moth</name>
    <name type="synonym">Eumeta japonica</name>
    <dbReference type="NCBI Taxonomy" id="151549"/>
    <lineage>
        <taxon>Eukaryota</taxon>
        <taxon>Metazoa</taxon>
        <taxon>Ecdysozoa</taxon>
        <taxon>Arthropoda</taxon>
        <taxon>Hexapoda</taxon>
        <taxon>Insecta</taxon>
        <taxon>Pterygota</taxon>
        <taxon>Neoptera</taxon>
        <taxon>Endopterygota</taxon>
        <taxon>Lepidoptera</taxon>
        <taxon>Glossata</taxon>
        <taxon>Ditrysia</taxon>
        <taxon>Tineoidea</taxon>
        <taxon>Psychidae</taxon>
        <taxon>Oiketicinae</taxon>
        <taxon>Eumeta</taxon>
    </lineage>
</organism>
<keyword evidence="2" id="KW-1185">Reference proteome</keyword>
<proteinExistence type="predicted"/>
<gene>
    <name evidence="1" type="ORF">EVAR_53686_1</name>
</gene>
<dbReference type="Proteomes" id="UP000299102">
    <property type="component" value="Unassembled WGS sequence"/>
</dbReference>
<dbReference type="AlphaFoldDB" id="A0A4C1YKV0"/>
<name>A0A4C1YKV0_EUMVA</name>
<dbReference type="EMBL" id="BGZK01001315">
    <property type="protein sequence ID" value="GBP77041.1"/>
    <property type="molecule type" value="Genomic_DNA"/>
</dbReference>
<evidence type="ECO:0000313" key="2">
    <source>
        <dbReference type="Proteomes" id="UP000299102"/>
    </source>
</evidence>
<sequence>MFVLRLRSVAAAVHDVSEQQQTDGFGKKRMRRRPYYFGRVLKLHETPPAACVQIKSKCPSATVRNFFFIQHASVSLSYRRHTIVTESNDEYAGPVGRGRVAYGVITESRLVLAADRMSPKISGWIPLRKYGGVKWNATPDRPPIYINHHLNCTHIKQSFRTSKSHSSLGVERLCNLRRILEDDRHNETGTKKGDESPPESFRRFVGVSVVGSVIKHSRAEACTGYHLVLSEVRAFRAGPVRVANC</sequence>
<evidence type="ECO:0000313" key="1">
    <source>
        <dbReference type="EMBL" id="GBP77041.1"/>
    </source>
</evidence>
<accession>A0A4C1YKV0</accession>
<comment type="caution">
    <text evidence="1">The sequence shown here is derived from an EMBL/GenBank/DDBJ whole genome shotgun (WGS) entry which is preliminary data.</text>
</comment>